<name>A0AAV4AAA3_9GAST</name>
<gene>
    <name evidence="1" type="ORF">PoB_003007600</name>
</gene>
<dbReference type="EMBL" id="BLXT01003727">
    <property type="protein sequence ID" value="GFO03571.1"/>
    <property type="molecule type" value="Genomic_DNA"/>
</dbReference>
<dbReference type="Proteomes" id="UP000735302">
    <property type="component" value="Unassembled WGS sequence"/>
</dbReference>
<organism evidence="1 2">
    <name type="scientific">Plakobranchus ocellatus</name>
    <dbReference type="NCBI Taxonomy" id="259542"/>
    <lineage>
        <taxon>Eukaryota</taxon>
        <taxon>Metazoa</taxon>
        <taxon>Spiralia</taxon>
        <taxon>Lophotrochozoa</taxon>
        <taxon>Mollusca</taxon>
        <taxon>Gastropoda</taxon>
        <taxon>Heterobranchia</taxon>
        <taxon>Euthyneura</taxon>
        <taxon>Panpulmonata</taxon>
        <taxon>Sacoglossa</taxon>
        <taxon>Placobranchoidea</taxon>
        <taxon>Plakobranchidae</taxon>
        <taxon>Plakobranchus</taxon>
    </lineage>
</organism>
<evidence type="ECO:0000313" key="2">
    <source>
        <dbReference type="Proteomes" id="UP000735302"/>
    </source>
</evidence>
<accession>A0AAV4AAA3</accession>
<comment type="caution">
    <text evidence="1">The sequence shown here is derived from an EMBL/GenBank/DDBJ whole genome shotgun (WGS) entry which is preliminary data.</text>
</comment>
<evidence type="ECO:0000313" key="1">
    <source>
        <dbReference type="EMBL" id="GFO03571.1"/>
    </source>
</evidence>
<protein>
    <submittedName>
        <fullName evidence="1">Uncharacterized protein</fullName>
    </submittedName>
</protein>
<sequence>MYRKCSLNQTCQATAYRFFYPDFRISSVAIDQDGTKRPIMLMVVDPSSGCRTQSRALDFETAAPDGKSLWIAGPTLLMLLLTSTTCVYQKRNSWKESVRGTANVYDIHTVSITGICPQTKIEQYLLR</sequence>
<proteinExistence type="predicted"/>
<keyword evidence="2" id="KW-1185">Reference proteome</keyword>
<dbReference type="AlphaFoldDB" id="A0AAV4AAA3"/>
<reference evidence="1 2" key="1">
    <citation type="journal article" date="2021" name="Elife">
        <title>Chloroplast acquisition without the gene transfer in kleptoplastic sea slugs, Plakobranchus ocellatus.</title>
        <authorList>
            <person name="Maeda T."/>
            <person name="Takahashi S."/>
            <person name="Yoshida T."/>
            <person name="Shimamura S."/>
            <person name="Takaki Y."/>
            <person name="Nagai Y."/>
            <person name="Toyoda A."/>
            <person name="Suzuki Y."/>
            <person name="Arimoto A."/>
            <person name="Ishii H."/>
            <person name="Satoh N."/>
            <person name="Nishiyama T."/>
            <person name="Hasebe M."/>
            <person name="Maruyama T."/>
            <person name="Minagawa J."/>
            <person name="Obokata J."/>
            <person name="Shigenobu S."/>
        </authorList>
    </citation>
    <scope>NUCLEOTIDE SEQUENCE [LARGE SCALE GENOMIC DNA]</scope>
</reference>